<feature type="transmembrane region" description="Helical" evidence="7">
    <location>
        <begin position="304"/>
        <end position="325"/>
    </location>
</feature>
<feature type="transmembrane region" description="Helical" evidence="7">
    <location>
        <begin position="47"/>
        <end position="72"/>
    </location>
</feature>
<gene>
    <name evidence="10" type="ORF">EV653_5318</name>
</gene>
<evidence type="ECO:0000313" key="11">
    <source>
        <dbReference type="Proteomes" id="UP000295146"/>
    </source>
</evidence>
<feature type="domain" description="ABC transmembrane type-1" evidence="9">
    <location>
        <begin position="237"/>
        <end position="319"/>
    </location>
</feature>
<sequence length="619" mass="66773">MILAIRQTSKNLVGGEWHGEGMVKRLRRRPEWQFFAVLPRADSRLAAAWWALLLARGALPAVFAIAMGLVVGAVQHGSALAGPLSLMGVTFVLLQVLTPVHQAVSANLGSRVSAYLNDRLAEACVGPPGIGHLEDPGLSEDLTVAREFDHGQTGPPMYLNVDFVAGSLVELVGGAASAVVLFGFSWWAPLLLVVAWGSTHWLLRESGVWKDRNTAEVRSAQRHAKYAYELAVEPDPAKELRLFGLADWTVQRFTERRRRLFELQYAATRLRERPMIWSLLIIAVANGLVFWALGAAAIDGRLELGRLVVFAQVAIGVGMIAFGGLNWALDGAAAPVAAVHRLEPAMAPAGALTPGTLNVPRGAVELDLRGLSFRYPQAAQPVFDGLDLTIPAGSSLAVVGQNGAGKTTLAKLLCRLYDPDAGTIRIDGVDLRDLDVDAWRTRVAAVFQDFLKLELPLRDNVAPGGAPEADIRAALADAGADQLADLDTRLATGYGDGTDLSGGQWQRVALARALCAVRQGAGLVLLDEPTAQLDVRGEAAIFDRILTATRDVTTILISHRFSTVRHADRICVLEHGRVIELGSHDELMLLGGRYRTMFDLQAKRFAAEVDEEGLSYDTL</sequence>
<proteinExistence type="predicted"/>
<dbReference type="AlphaFoldDB" id="A0A4R8C5R1"/>
<dbReference type="PROSITE" id="PS00211">
    <property type="entry name" value="ABC_TRANSPORTER_1"/>
    <property type="match status" value="1"/>
</dbReference>
<evidence type="ECO:0000256" key="3">
    <source>
        <dbReference type="ARBA" id="ARBA00022741"/>
    </source>
</evidence>
<dbReference type="InterPro" id="IPR036640">
    <property type="entry name" value="ABC1_TM_sf"/>
</dbReference>
<keyword evidence="4 10" id="KW-0067">ATP-binding</keyword>
<dbReference type="SMART" id="SM00382">
    <property type="entry name" value="AAA"/>
    <property type="match status" value="1"/>
</dbReference>
<dbReference type="GO" id="GO:0005524">
    <property type="term" value="F:ATP binding"/>
    <property type="evidence" value="ECO:0007669"/>
    <property type="project" value="UniProtKB-KW"/>
</dbReference>
<dbReference type="InterPro" id="IPR027417">
    <property type="entry name" value="P-loop_NTPase"/>
</dbReference>
<organism evidence="10 11">
    <name type="scientific">Kribbella pratensis</name>
    <dbReference type="NCBI Taxonomy" id="2512112"/>
    <lineage>
        <taxon>Bacteria</taxon>
        <taxon>Bacillati</taxon>
        <taxon>Actinomycetota</taxon>
        <taxon>Actinomycetes</taxon>
        <taxon>Propionibacteriales</taxon>
        <taxon>Kribbellaceae</taxon>
        <taxon>Kribbella</taxon>
    </lineage>
</organism>
<dbReference type="Proteomes" id="UP000295146">
    <property type="component" value="Unassembled WGS sequence"/>
</dbReference>
<dbReference type="InterPro" id="IPR017871">
    <property type="entry name" value="ABC_transporter-like_CS"/>
</dbReference>
<dbReference type="CDD" id="cd03228">
    <property type="entry name" value="ABCC_MRP_Like"/>
    <property type="match status" value="1"/>
</dbReference>
<evidence type="ECO:0000259" key="8">
    <source>
        <dbReference type="PROSITE" id="PS50893"/>
    </source>
</evidence>
<protein>
    <submittedName>
        <fullName evidence="10">ATP-binding cassette subfamily C protein</fullName>
    </submittedName>
</protein>
<dbReference type="InterPro" id="IPR039421">
    <property type="entry name" value="Type_1_exporter"/>
</dbReference>
<evidence type="ECO:0000256" key="1">
    <source>
        <dbReference type="ARBA" id="ARBA00004651"/>
    </source>
</evidence>
<dbReference type="GO" id="GO:0016887">
    <property type="term" value="F:ATP hydrolysis activity"/>
    <property type="evidence" value="ECO:0007669"/>
    <property type="project" value="InterPro"/>
</dbReference>
<dbReference type="InterPro" id="IPR003439">
    <property type="entry name" value="ABC_transporter-like_ATP-bd"/>
</dbReference>
<dbReference type="SUPFAM" id="SSF90123">
    <property type="entry name" value="ABC transporter transmembrane region"/>
    <property type="match status" value="1"/>
</dbReference>
<accession>A0A4R8C5R1</accession>
<evidence type="ECO:0000313" key="10">
    <source>
        <dbReference type="EMBL" id="TDW71238.1"/>
    </source>
</evidence>
<keyword evidence="6 7" id="KW-0472">Membrane</keyword>
<dbReference type="Gene3D" id="1.20.1560.10">
    <property type="entry name" value="ABC transporter type 1, transmembrane domain"/>
    <property type="match status" value="1"/>
</dbReference>
<feature type="transmembrane region" description="Helical" evidence="7">
    <location>
        <begin position="276"/>
        <end position="298"/>
    </location>
</feature>
<evidence type="ECO:0000256" key="6">
    <source>
        <dbReference type="ARBA" id="ARBA00023136"/>
    </source>
</evidence>
<keyword evidence="2 7" id="KW-0812">Transmembrane</keyword>
<keyword evidence="11" id="KW-1185">Reference proteome</keyword>
<dbReference type="GO" id="GO:0005886">
    <property type="term" value="C:plasma membrane"/>
    <property type="evidence" value="ECO:0007669"/>
    <property type="project" value="UniProtKB-SubCell"/>
</dbReference>
<dbReference type="PROSITE" id="PS50893">
    <property type="entry name" value="ABC_TRANSPORTER_2"/>
    <property type="match status" value="1"/>
</dbReference>
<reference evidence="10 11" key="1">
    <citation type="submission" date="2019-03" db="EMBL/GenBank/DDBJ databases">
        <title>Genomic Encyclopedia of Type Strains, Phase III (KMG-III): the genomes of soil and plant-associated and newly described type strains.</title>
        <authorList>
            <person name="Whitman W."/>
        </authorList>
    </citation>
    <scope>NUCLEOTIDE SEQUENCE [LARGE SCALE GENOMIC DNA]</scope>
    <source>
        <strain evidence="10 11">VKM Ac-2573</strain>
    </source>
</reference>
<evidence type="ECO:0000256" key="2">
    <source>
        <dbReference type="ARBA" id="ARBA00022692"/>
    </source>
</evidence>
<dbReference type="GO" id="GO:0034040">
    <property type="term" value="F:ATPase-coupled lipid transmembrane transporter activity"/>
    <property type="evidence" value="ECO:0007669"/>
    <property type="project" value="TreeGrafter"/>
</dbReference>
<keyword evidence="5 7" id="KW-1133">Transmembrane helix</keyword>
<feature type="transmembrane region" description="Helical" evidence="7">
    <location>
        <begin position="171"/>
        <end position="196"/>
    </location>
</feature>
<keyword evidence="3" id="KW-0547">Nucleotide-binding</keyword>
<dbReference type="EMBL" id="SODP01000002">
    <property type="protein sequence ID" value="TDW71238.1"/>
    <property type="molecule type" value="Genomic_DNA"/>
</dbReference>
<comment type="subcellular location">
    <subcellularLocation>
        <location evidence="1">Cell membrane</location>
        <topology evidence="1">Multi-pass membrane protein</topology>
    </subcellularLocation>
</comment>
<name>A0A4R8C5R1_9ACTN</name>
<evidence type="ECO:0000256" key="7">
    <source>
        <dbReference type="SAM" id="Phobius"/>
    </source>
</evidence>
<dbReference type="GO" id="GO:0140359">
    <property type="term" value="F:ABC-type transporter activity"/>
    <property type="evidence" value="ECO:0007669"/>
    <property type="project" value="InterPro"/>
</dbReference>
<dbReference type="SUPFAM" id="SSF52540">
    <property type="entry name" value="P-loop containing nucleoside triphosphate hydrolases"/>
    <property type="match status" value="1"/>
</dbReference>
<feature type="domain" description="ABC transporter" evidence="8">
    <location>
        <begin position="366"/>
        <end position="600"/>
    </location>
</feature>
<comment type="caution">
    <text evidence="10">The sequence shown here is derived from an EMBL/GenBank/DDBJ whole genome shotgun (WGS) entry which is preliminary data.</text>
</comment>
<dbReference type="Gene3D" id="3.40.50.300">
    <property type="entry name" value="P-loop containing nucleotide triphosphate hydrolases"/>
    <property type="match status" value="1"/>
</dbReference>
<evidence type="ECO:0000256" key="4">
    <source>
        <dbReference type="ARBA" id="ARBA00022840"/>
    </source>
</evidence>
<dbReference type="PROSITE" id="PS50929">
    <property type="entry name" value="ABC_TM1F"/>
    <property type="match status" value="1"/>
</dbReference>
<evidence type="ECO:0000259" key="9">
    <source>
        <dbReference type="PROSITE" id="PS50929"/>
    </source>
</evidence>
<evidence type="ECO:0000256" key="5">
    <source>
        <dbReference type="ARBA" id="ARBA00022989"/>
    </source>
</evidence>
<dbReference type="PANTHER" id="PTHR24221:SF654">
    <property type="entry name" value="ATP-BINDING CASSETTE SUB-FAMILY B MEMBER 6"/>
    <property type="match status" value="1"/>
</dbReference>
<dbReference type="InterPro" id="IPR003593">
    <property type="entry name" value="AAA+_ATPase"/>
</dbReference>
<dbReference type="PANTHER" id="PTHR24221">
    <property type="entry name" value="ATP-BINDING CASSETTE SUB-FAMILY B"/>
    <property type="match status" value="1"/>
</dbReference>
<dbReference type="Pfam" id="PF00005">
    <property type="entry name" value="ABC_tran"/>
    <property type="match status" value="1"/>
</dbReference>
<dbReference type="InterPro" id="IPR011527">
    <property type="entry name" value="ABC1_TM_dom"/>
</dbReference>